<evidence type="ECO:0000313" key="2">
    <source>
        <dbReference type="EMBL" id="KAJ6958595.1"/>
    </source>
</evidence>
<dbReference type="InterPro" id="IPR009737">
    <property type="entry name" value="Aim32/Apd1-like"/>
</dbReference>
<keyword evidence="3" id="KW-1185">Reference proteome</keyword>
<proteinExistence type="predicted"/>
<accession>A0AAD6LDK1</accession>
<organism evidence="2 3">
    <name type="scientific">Populus alba x Populus x berolinensis</name>
    <dbReference type="NCBI Taxonomy" id="444605"/>
    <lineage>
        <taxon>Eukaryota</taxon>
        <taxon>Viridiplantae</taxon>
        <taxon>Streptophyta</taxon>
        <taxon>Embryophyta</taxon>
        <taxon>Tracheophyta</taxon>
        <taxon>Spermatophyta</taxon>
        <taxon>Magnoliopsida</taxon>
        <taxon>eudicotyledons</taxon>
        <taxon>Gunneridae</taxon>
        <taxon>Pentapetalae</taxon>
        <taxon>rosids</taxon>
        <taxon>fabids</taxon>
        <taxon>Malpighiales</taxon>
        <taxon>Salicaceae</taxon>
        <taxon>Saliceae</taxon>
        <taxon>Populus</taxon>
    </lineage>
</organism>
<gene>
    <name evidence="2" type="ORF">NC653_040294</name>
</gene>
<evidence type="ECO:0000256" key="1">
    <source>
        <dbReference type="SAM" id="MobiDB-lite"/>
    </source>
</evidence>
<protein>
    <submittedName>
        <fullName evidence="2">Uncharacterized protein</fullName>
    </submittedName>
</protein>
<dbReference type="EMBL" id="JAQIZT010000018">
    <property type="protein sequence ID" value="KAJ6958595.1"/>
    <property type="molecule type" value="Genomic_DNA"/>
</dbReference>
<evidence type="ECO:0000313" key="3">
    <source>
        <dbReference type="Proteomes" id="UP001164929"/>
    </source>
</evidence>
<dbReference type="PANTHER" id="PTHR31902">
    <property type="entry name" value="ACTIN PATCHES DISTAL PROTEIN 1"/>
    <property type="match status" value="1"/>
</dbReference>
<feature type="compositionally biased region" description="Basic and acidic residues" evidence="1">
    <location>
        <begin position="43"/>
        <end position="58"/>
    </location>
</feature>
<sequence>MERVKAQEEHEEQSNQNWSETVEDLSVEKEDEISKCNVVSNDGHLEKSSNPRDDVSPCSDDAKPLFSLSDFKSNQETTTTCLSISDGECFHKGDLARTVGPYDRNVFLCFKNPDAWLPHVEEDDLPKFVSTALKTRKDDITVKTKAMICEGGEGAEFENRFLKGLCKNST</sequence>
<dbReference type="Proteomes" id="UP001164929">
    <property type="component" value="Chromosome 18"/>
</dbReference>
<name>A0AAD6LDK1_9ROSI</name>
<comment type="caution">
    <text evidence="2">The sequence shown here is derived from an EMBL/GenBank/DDBJ whole genome shotgun (WGS) entry which is preliminary data.</text>
</comment>
<reference evidence="2 3" key="1">
    <citation type="journal article" date="2023" name="Mol. Ecol. Resour.">
        <title>Chromosome-level genome assembly of a triploid poplar Populus alba 'Berolinensis'.</title>
        <authorList>
            <person name="Chen S."/>
            <person name="Yu Y."/>
            <person name="Wang X."/>
            <person name="Wang S."/>
            <person name="Zhang T."/>
            <person name="Zhou Y."/>
            <person name="He R."/>
            <person name="Meng N."/>
            <person name="Wang Y."/>
            <person name="Liu W."/>
            <person name="Liu Z."/>
            <person name="Liu J."/>
            <person name="Guo Q."/>
            <person name="Huang H."/>
            <person name="Sederoff R.R."/>
            <person name="Wang G."/>
            <person name="Qu G."/>
            <person name="Chen S."/>
        </authorList>
    </citation>
    <scope>NUCLEOTIDE SEQUENCE [LARGE SCALE GENOMIC DNA]</scope>
    <source>
        <strain evidence="2">SC-2020</strain>
    </source>
</reference>
<dbReference type="PANTHER" id="PTHR31902:SF10">
    <property type="entry name" value="SUCRASE_FERREDOXIN-LIKE FAMILY PROTEIN"/>
    <property type="match status" value="1"/>
</dbReference>
<feature type="region of interest" description="Disordered" evidence="1">
    <location>
        <begin position="1"/>
        <end position="58"/>
    </location>
</feature>
<dbReference type="AlphaFoldDB" id="A0AAD6LDK1"/>